<dbReference type="RefSeq" id="WP_195912193.1">
    <property type="nucleotide sequence ID" value="NZ_CBTK010000237.1"/>
</dbReference>
<dbReference type="Pfam" id="PF01527">
    <property type="entry name" value="HTH_Tnp_1"/>
    <property type="match status" value="1"/>
</dbReference>
<gene>
    <name evidence="1" type="ORF">BN874_3110003</name>
</gene>
<dbReference type="Proteomes" id="UP000019184">
    <property type="component" value="Unassembled WGS sequence"/>
</dbReference>
<comment type="caution">
    <text evidence="1">The sequence shown here is derived from an EMBL/GenBank/DDBJ whole genome shotgun (WGS) entry which is preliminary data.</text>
</comment>
<dbReference type="GO" id="GO:0004803">
    <property type="term" value="F:transposase activity"/>
    <property type="evidence" value="ECO:0007669"/>
    <property type="project" value="InterPro"/>
</dbReference>
<keyword evidence="2" id="KW-1185">Reference proteome</keyword>
<dbReference type="AlphaFoldDB" id="A0A7U7GCX5"/>
<evidence type="ECO:0000313" key="1">
    <source>
        <dbReference type="EMBL" id="CDH45977.1"/>
    </source>
</evidence>
<dbReference type="NCBIfam" id="NF047593">
    <property type="entry name" value="IS66_ISAeme5_TnpA"/>
    <property type="match status" value="1"/>
</dbReference>
<dbReference type="GO" id="GO:0003677">
    <property type="term" value="F:DNA binding"/>
    <property type="evidence" value="ECO:0007669"/>
    <property type="project" value="InterPro"/>
</dbReference>
<protein>
    <recommendedName>
        <fullName evidence="3">Transposase</fullName>
    </recommendedName>
</protein>
<sequence length="100" mass="11593">MKEQVKSRRRTAIEIKRFLETFKHGDLTTKEFCEINDIHQATFYKWRSRYAEVIPVEKSSFLVLDQVSFAAASEATLFAEVKGIKLYQAVEAGYLKELLS</sequence>
<dbReference type="GO" id="GO:0006313">
    <property type="term" value="P:DNA transposition"/>
    <property type="evidence" value="ECO:0007669"/>
    <property type="project" value="InterPro"/>
</dbReference>
<organism evidence="1 2">
    <name type="scientific">Candidatus Contendobacter odensis Run_B_J11</name>
    <dbReference type="NCBI Taxonomy" id="1400861"/>
    <lineage>
        <taxon>Bacteria</taxon>
        <taxon>Pseudomonadati</taxon>
        <taxon>Pseudomonadota</taxon>
        <taxon>Gammaproteobacteria</taxon>
        <taxon>Candidatus Competibacteraceae</taxon>
        <taxon>Candidatus Contendibacter</taxon>
    </lineage>
</organism>
<evidence type="ECO:0000313" key="2">
    <source>
        <dbReference type="Proteomes" id="UP000019184"/>
    </source>
</evidence>
<accession>A0A7U7GCX5</accession>
<name>A0A7U7GCX5_9GAMM</name>
<reference evidence="1 2" key="1">
    <citation type="journal article" date="2014" name="ISME J.">
        <title>Candidatus Competibacter-lineage genomes retrieved from metagenomes reveal functional metabolic diversity.</title>
        <authorList>
            <person name="McIlroy S.J."/>
            <person name="Albertsen M."/>
            <person name="Andresen E.K."/>
            <person name="Saunders A.M."/>
            <person name="Kristiansen R."/>
            <person name="Stokholm-Bjerregaard M."/>
            <person name="Nielsen K.L."/>
            <person name="Nielsen P.H."/>
        </authorList>
    </citation>
    <scope>NUCLEOTIDE SEQUENCE [LARGE SCALE GENOMIC DNA]</scope>
    <source>
        <strain evidence="1 2">Run_B_J11</strain>
    </source>
</reference>
<proteinExistence type="predicted"/>
<evidence type="ECO:0008006" key="3">
    <source>
        <dbReference type="Google" id="ProtNLM"/>
    </source>
</evidence>
<dbReference type="EMBL" id="CBTK010000237">
    <property type="protein sequence ID" value="CDH45977.1"/>
    <property type="molecule type" value="Genomic_DNA"/>
</dbReference>
<dbReference type="InterPro" id="IPR002514">
    <property type="entry name" value="Transposase_8"/>
</dbReference>